<name>A0A656JXQ3_PSESF</name>
<organism evidence="1 2">
    <name type="scientific">Pseudomonas syringae pv. actinidiae ICMP 19096</name>
    <dbReference type="NCBI Taxonomy" id="1194405"/>
    <lineage>
        <taxon>Bacteria</taxon>
        <taxon>Pseudomonadati</taxon>
        <taxon>Pseudomonadota</taxon>
        <taxon>Gammaproteobacteria</taxon>
        <taxon>Pseudomonadales</taxon>
        <taxon>Pseudomonadaceae</taxon>
        <taxon>Pseudomonas</taxon>
        <taxon>Pseudomonas syringae</taxon>
    </lineage>
</organism>
<protein>
    <submittedName>
        <fullName evidence="1">Uncharacterized protein</fullName>
    </submittedName>
</protein>
<feature type="non-terminal residue" evidence="1">
    <location>
        <position position="1"/>
    </location>
</feature>
<gene>
    <name evidence="1" type="ORF">A245_16651</name>
</gene>
<dbReference type="AlphaFoldDB" id="A0A656JXQ3"/>
<evidence type="ECO:0000313" key="1">
    <source>
        <dbReference type="EMBL" id="EPN59922.1"/>
    </source>
</evidence>
<evidence type="ECO:0000313" key="2">
    <source>
        <dbReference type="Proteomes" id="UP000018849"/>
    </source>
</evidence>
<sequence length="22" mass="2591">PQPLIKNGYGQYLKNVLKEKIF</sequence>
<comment type="caution">
    <text evidence="1">The sequence shown here is derived from an EMBL/GenBank/DDBJ whole genome shotgun (WGS) entry which is preliminary data.</text>
</comment>
<reference evidence="1 2" key="1">
    <citation type="journal article" date="2013" name="PLoS Pathog.">
        <title>Genomic analysis of the Kiwifruit pathogen Pseudomonas syringae pv. actinidiae provides insight into the origins of an emergent plant disease.</title>
        <authorList>
            <person name="McCann H.C."/>
            <person name="Rikkerink E.H."/>
            <person name="Bertels F."/>
            <person name="Fiers M."/>
            <person name="Lu A."/>
            <person name="Rees-George J."/>
            <person name="Andersen M.T."/>
            <person name="Gleave A.P."/>
            <person name="Haubold B."/>
            <person name="Wohlers M.W."/>
            <person name="Guttman D.S."/>
            <person name="Wang P.W."/>
            <person name="Straub C."/>
            <person name="Vanneste J.L."/>
            <person name="Rainey P.B."/>
            <person name="Templeton M.D."/>
        </authorList>
    </citation>
    <scope>NUCLEOTIDE SEQUENCE [LARGE SCALE GENOMIC DNA]</scope>
    <source>
        <strain evidence="1 2">ICMP 19096</strain>
    </source>
</reference>
<accession>A0A656JXQ3</accession>
<dbReference type="Proteomes" id="UP000018849">
    <property type="component" value="Unassembled WGS sequence"/>
</dbReference>
<dbReference type="EMBL" id="AOKF01001400">
    <property type="protein sequence ID" value="EPN59922.1"/>
    <property type="molecule type" value="Genomic_DNA"/>
</dbReference>
<proteinExistence type="predicted"/>